<dbReference type="GO" id="GO:0015031">
    <property type="term" value="P:protein transport"/>
    <property type="evidence" value="ECO:0007669"/>
    <property type="project" value="UniProtKB-KW"/>
</dbReference>
<feature type="compositionally biased region" description="Acidic residues" evidence="11">
    <location>
        <begin position="82"/>
        <end position="93"/>
    </location>
</feature>
<evidence type="ECO:0000256" key="2">
    <source>
        <dbReference type="ARBA" id="ARBA00007683"/>
    </source>
</evidence>
<feature type="region of interest" description="Disordered" evidence="11">
    <location>
        <begin position="296"/>
        <end position="324"/>
    </location>
</feature>
<evidence type="ECO:0000313" key="13">
    <source>
        <dbReference type="Proteomes" id="UP000800235"/>
    </source>
</evidence>
<dbReference type="GO" id="GO:0000422">
    <property type="term" value="P:autophagy of mitochondrion"/>
    <property type="evidence" value="ECO:0007669"/>
    <property type="project" value="TreeGrafter"/>
</dbReference>
<keyword evidence="13" id="KW-1185">Reference proteome</keyword>
<dbReference type="GO" id="GO:0005829">
    <property type="term" value="C:cytosol"/>
    <property type="evidence" value="ECO:0007669"/>
    <property type="project" value="TreeGrafter"/>
</dbReference>
<evidence type="ECO:0000256" key="9">
    <source>
        <dbReference type="ARBA" id="ARBA00032144"/>
    </source>
</evidence>
<dbReference type="OrthoDB" id="1584384at2759"/>
<protein>
    <recommendedName>
        <fullName evidence="3">Autophagy-related protein 3</fullName>
    </recommendedName>
    <alternativeName>
        <fullName evidence="9 10">Autophagy-related E2-like conjugation enzyme ATG3</fullName>
    </alternativeName>
</protein>
<dbReference type="GO" id="GO:0000045">
    <property type="term" value="P:autophagosome assembly"/>
    <property type="evidence" value="ECO:0007669"/>
    <property type="project" value="TreeGrafter"/>
</dbReference>
<evidence type="ECO:0000313" key="12">
    <source>
        <dbReference type="EMBL" id="KAF2426582.1"/>
    </source>
</evidence>
<keyword evidence="8" id="KW-0072">Autophagy</keyword>
<sequence>MDNENVGEFYGFVTVPPRDQGSLSIRHEVSRTEIEAATVKKGEKYGVRLNDRYFGTRWWTYGSQEDIEGWRLRCWRSDAEEETWADDGSDEEDVERRKGSGDAPVTKGENPEMLVLVPDGNGEIEFEVVWSDRSFVICLECGRITSPKRRKGNQTTIPNTLCPKMNYLRSTVDSLRDRYAPVSHTSTFRSTGQITPEEFLIAGDFLVYKFPTWSWSDASHPSKRVSYLPDNKQFLVTRGVPCHRRLNEHFAGEDVAEDAIIKDGFDGNHPEDDDDGWLRTGGMGTSQAAKLGEVRTVDESGRLEEREEEEEEIPDMEDEEDDEEAIIRDPKAASSSGGSKRTYTLYIVYTPYYRTPRIYLSGYLSASEPLPPLAMMEDIAGDYKDKTVTLEDFPFFDSGLKMASVHPCKHASVMKVLLDRADAALKLRMSKIKDGKASAKDGVQGMEGLVDGLDMLKLAKEAKVAEPEFGGDGSKAKEGEDWEEIAEPGKGEADDEIAIRVDQYLVVFLKFMASVTPTIEHDFTTSA</sequence>
<reference evidence="12" key="1">
    <citation type="journal article" date="2020" name="Stud. Mycol.">
        <title>101 Dothideomycetes genomes: a test case for predicting lifestyles and emergence of pathogens.</title>
        <authorList>
            <person name="Haridas S."/>
            <person name="Albert R."/>
            <person name="Binder M."/>
            <person name="Bloem J."/>
            <person name="Labutti K."/>
            <person name="Salamov A."/>
            <person name="Andreopoulos B."/>
            <person name="Baker S."/>
            <person name="Barry K."/>
            <person name="Bills G."/>
            <person name="Bluhm B."/>
            <person name="Cannon C."/>
            <person name="Castanera R."/>
            <person name="Culley D."/>
            <person name="Daum C."/>
            <person name="Ezra D."/>
            <person name="Gonzalez J."/>
            <person name="Henrissat B."/>
            <person name="Kuo A."/>
            <person name="Liang C."/>
            <person name="Lipzen A."/>
            <person name="Lutzoni F."/>
            <person name="Magnuson J."/>
            <person name="Mondo S."/>
            <person name="Nolan M."/>
            <person name="Ohm R."/>
            <person name="Pangilinan J."/>
            <person name="Park H.-J."/>
            <person name="Ramirez L."/>
            <person name="Alfaro M."/>
            <person name="Sun H."/>
            <person name="Tritt A."/>
            <person name="Yoshinaga Y."/>
            <person name="Zwiers L.-H."/>
            <person name="Turgeon B."/>
            <person name="Goodwin S."/>
            <person name="Spatafora J."/>
            <person name="Crous P."/>
            <person name="Grigoriev I."/>
        </authorList>
    </citation>
    <scope>NUCLEOTIDE SEQUENCE</scope>
    <source>
        <strain evidence="12">CBS 130266</strain>
    </source>
</reference>
<dbReference type="PANTHER" id="PTHR12866">
    <property type="entry name" value="UBIQUITIN-LIKE-CONJUGATING ENZYME ATG3"/>
    <property type="match status" value="1"/>
</dbReference>
<organism evidence="12 13">
    <name type="scientific">Tothia fuscella</name>
    <dbReference type="NCBI Taxonomy" id="1048955"/>
    <lineage>
        <taxon>Eukaryota</taxon>
        <taxon>Fungi</taxon>
        <taxon>Dikarya</taxon>
        <taxon>Ascomycota</taxon>
        <taxon>Pezizomycotina</taxon>
        <taxon>Dothideomycetes</taxon>
        <taxon>Pleosporomycetidae</taxon>
        <taxon>Venturiales</taxon>
        <taxon>Cylindrosympodiaceae</taxon>
        <taxon>Tothia</taxon>
    </lineage>
</organism>
<gene>
    <name evidence="12" type="ORF">EJ08DRAFT_663169</name>
</gene>
<dbReference type="EMBL" id="MU007063">
    <property type="protein sequence ID" value="KAF2426582.1"/>
    <property type="molecule type" value="Genomic_DNA"/>
</dbReference>
<evidence type="ECO:0000256" key="4">
    <source>
        <dbReference type="ARBA" id="ARBA00022448"/>
    </source>
</evidence>
<dbReference type="GO" id="GO:0061723">
    <property type="term" value="P:glycophagy"/>
    <property type="evidence" value="ECO:0007669"/>
    <property type="project" value="TreeGrafter"/>
</dbReference>
<evidence type="ECO:0000256" key="7">
    <source>
        <dbReference type="ARBA" id="ARBA00022927"/>
    </source>
</evidence>
<keyword evidence="6" id="KW-0833">Ubl conjugation pathway</keyword>
<dbReference type="PANTHER" id="PTHR12866:SF2">
    <property type="entry name" value="UBIQUITIN-LIKE-CONJUGATING ENZYME ATG3"/>
    <property type="match status" value="1"/>
</dbReference>
<comment type="similarity">
    <text evidence="2">Belongs to the ATG3 family.</text>
</comment>
<dbReference type="InterPro" id="IPR007135">
    <property type="entry name" value="Atg3/Atg10"/>
</dbReference>
<feature type="compositionally biased region" description="Acidic residues" evidence="11">
    <location>
        <begin position="306"/>
        <end position="324"/>
    </location>
</feature>
<evidence type="ECO:0000256" key="1">
    <source>
        <dbReference type="ARBA" id="ARBA00004496"/>
    </source>
</evidence>
<evidence type="ECO:0000256" key="6">
    <source>
        <dbReference type="ARBA" id="ARBA00022786"/>
    </source>
</evidence>
<dbReference type="Proteomes" id="UP000800235">
    <property type="component" value="Unassembled WGS sequence"/>
</dbReference>
<evidence type="ECO:0000256" key="11">
    <source>
        <dbReference type="SAM" id="MobiDB-lite"/>
    </source>
</evidence>
<dbReference type="GO" id="GO:0000407">
    <property type="term" value="C:phagophore assembly site"/>
    <property type="evidence" value="ECO:0007669"/>
    <property type="project" value="TreeGrafter"/>
</dbReference>
<dbReference type="GO" id="GO:0019776">
    <property type="term" value="F:Atg8-family ligase activity"/>
    <property type="evidence" value="ECO:0007669"/>
    <property type="project" value="TreeGrafter"/>
</dbReference>
<proteinExistence type="inferred from homology"/>
<feature type="region of interest" description="Disordered" evidence="11">
    <location>
        <begin position="82"/>
        <end position="109"/>
    </location>
</feature>
<name>A0A9P4NL73_9PEZI</name>
<evidence type="ECO:0000256" key="10">
    <source>
        <dbReference type="ARBA" id="ARBA00033139"/>
    </source>
</evidence>
<evidence type="ECO:0000256" key="8">
    <source>
        <dbReference type="ARBA" id="ARBA00023006"/>
    </source>
</evidence>
<dbReference type="Pfam" id="PF03987">
    <property type="entry name" value="Autophagy_act_C"/>
    <property type="match status" value="1"/>
</dbReference>
<evidence type="ECO:0000256" key="3">
    <source>
        <dbReference type="ARBA" id="ARBA00018067"/>
    </source>
</evidence>
<keyword evidence="5" id="KW-0963">Cytoplasm</keyword>
<comment type="caution">
    <text evidence="12">The sequence shown here is derived from an EMBL/GenBank/DDBJ whole genome shotgun (WGS) entry which is preliminary data.</text>
</comment>
<dbReference type="AlphaFoldDB" id="A0A9P4NL73"/>
<dbReference type="GO" id="GO:0044804">
    <property type="term" value="P:nucleophagy"/>
    <property type="evidence" value="ECO:0007669"/>
    <property type="project" value="TreeGrafter"/>
</dbReference>
<accession>A0A9P4NL73</accession>
<keyword evidence="7" id="KW-0653">Protein transport</keyword>
<evidence type="ECO:0000256" key="5">
    <source>
        <dbReference type="ARBA" id="ARBA00022490"/>
    </source>
</evidence>
<feature type="compositionally biased region" description="Basic and acidic residues" evidence="11">
    <location>
        <begin position="296"/>
        <end position="305"/>
    </location>
</feature>
<comment type="subcellular location">
    <subcellularLocation>
        <location evidence="1">Cytoplasm</location>
    </subcellularLocation>
</comment>
<keyword evidence="4" id="KW-0813">Transport</keyword>